<evidence type="ECO:0000259" key="5">
    <source>
        <dbReference type="Pfam" id="PF07940"/>
    </source>
</evidence>
<gene>
    <name evidence="6" type="ORF">ACFFGY_17705</name>
</gene>
<name>A0ABV6JWL9_9PROT</name>
<feature type="domain" description="Heparinase II/III-like C-terminal" evidence="5">
    <location>
        <begin position="355"/>
        <end position="534"/>
    </location>
</feature>
<keyword evidence="4" id="KW-0456">Lyase</keyword>
<evidence type="ECO:0000256" key="4">
    <source>
        <dbReference type="ARBA" id="ARBA00023239"/>
    </source>
</evidence>
<keyword evidence="2" id="KW-0732">Signal</keyword>
<dbReference type="Proteomes" id="UP001589865">
    <property type="component" value="Unassembled WGS sequence"/>
</dbReference>
<dbReference type="SUPFAM" id="SSF48230">
    <property type="entry name" value="Chondroitin AC/alginate lyase"/>
    <property type="match status" value="1"/>
</dbReference>
<evidence type="ECO:0000256" key="1">
    <source>
        <dbReference type="ARBA" id="ARBA00004418"/>
    </source>
</evidence>
<dbReference type="Pfam" id="PF07940">
    <property type="entry name" value="Hepar_II_III_C"/>
    <property type="match status" value="1"/>
</dbReference>
<evidence type="ECO:0000313" key="7">
    <source>
        <dbReference type="Proteomes" id="UP001589865"/>
    </source>
</evidence>
<evidence type="ECO:0000256" key="3">
    <source>
        <dbReference type="ARBA" id="ARBA00022764"/>
    </source>
</evidence>
<dbReference type="RefSeq" id="WP_377045844.1">
    <property type="nucleotide sequence ID" value="NZ_JBHLUN010000013.1"/>
</dbReference>
<dbReference type="EMBL" id="JBHLUN010000013">
    <property type="protein sequence ID" value="MFC0410092.1"/>
    <property type="molecule type" value="Genomic_DNA"/>
</dbReference>
<dbReference type="Gene3D" id="2.70.98.70">
    <property type="match status" value="1"/>
</dbReference>
<evidence type="ECO:0000256" key="2">
    <source>
        <dbReference type="ARBA" id="ARBA00022729"/>
    </source>
</evidence>
<comment type="subcellular location">
    <subcellularLocation>
        <location evidence="1">Periplasm</location>
    </subcellularLocation>
</comment>
<organism evidence="6 7">
    <name type="scientific">Roseomonas elaeocarpi</name>
    <dbReference type="NCBI Taxonomy" id="907779"/>
    <lineage>
        <taxon>Bacteria</taxon>
        <taxon>Pseudomonadati</taxon>
        <taxon>Pseudomonadota</taxon>
        <taxon>Alphaproteobacteria</taxon>
        <taxon>Acetobacterales</taxon>
        <taxon>Roseomonadaceae</taxon>
        <taxon>Roseomonas</taxon>
    </lineage>
</organism>
<dbReference type="PANTHER" id="PTHR39210:SF1">
    <property type="entry name" value="HEPARIN-SULFATE LYASE"/>
    <property type="match status" value="1"/>
</dbReference>
<evidence type="ECO:0000313" key="6">
    <source>
        <dbReference type="EMBL" id="MFC0410092.1"/>
    </source>
</evidence>
<reference evidence="6 7" key="1">
    <citation type="submission" date="2024-09" db="EMBL/GenBank/DDBJ databases">
        <authorList>
            <person name="Sun Q."/>
            <person name="Mori K."/>
        </authorList>
    </citation>
    <scope>NUCLEOTIDE SEQUENCE [LARGE SCALE GENOMIC DNA]</scope>
    <source>
        <strain evidence="6 7">TBRC 5777</strain>
    </source>
</reference>
<protein>
    <submittedName>
        <fullName evidence="6">Heparinase II/III family protein</fullName>
    </submittedName>
</protein>
<keyword evidence="7" id="KW-1185">Reference proteome</keyword>
<dbReference type="InterPro" id="IPR012480">
    <property type="entry name" value="Hepar_II_III_C"/>
</dbReference>
<dbReference type="PANTHER" id="PTHR39210">
    <property type="entry name" value="HEPARIN-SULFATE LYASE"/>
    <property type="match status" value="1"/>
</dbReference>
<proteinExistence type="predicted"/>
<dbReference type="Gene3D" id="1.50.10.100">
    <property type="entry name" value="Chondroitin AC/alginate lyase"/>
    <property type="match status" value="1"/>
</dbReference>
<dbReference type="InterPro" id="IPR008929">
    <property type="entry name" value="Chondroitin_lyas"/>
</dbReference>
<comment type="caution">
    <text evidence="6">The sequence shown here is derived from an EMBL/GenBank/DDBJ whole genome shotgun (WGS) entry which is preliminary data.</text>
</comment>
<sequence length="564" mass="61421">MSRALGHRLRMIGGVTRRALPDQPVPEGPFLPAGSLPALPEVLRDELVPVLAAAAAVGDPVAHGPFDPREHALRIDLFRPGDIRPVWERNRLAEIPTLALAHRLDPEGGHLVRAEHWLAAWCRANPPYRGPNWACAQEASLRMLHLMLAHALLGGGAASPGLRALAAVHGRRIAATRRYAEAQDNNHSISEPAGLFACALALGEDAVPHGDALSRAVERLVGPDGGFAQVSTQYHRLLLDVLSVAEWLRRTYAQLPFPEPFSARAAAAARWLLRLVDPVTGAVPLLGHGDGSRFADLSLCGATDARGSAERAARLFLRASAGHAHDPGCRWLELPRPPLLRAEPRWVAEGSRGWNRDGARLLLRTGPLIFRPGQSDLLHLDLWDGPVNLLRDGGTLSYNPAPEDLAVAQGLEDAAGHNTVVFDGAEPMPRAGRFLRARWPDTGELADGAWVLDHRGNRHARRVSGLNRAWVVSDELAGPFRRATLRWRLAPAAWEMEAQGLRSPLGRISISADAPLRLWLEEGWEAPRYGQRRPVPVLLAEAEAPVNWIVTLIRLPPRPGDSQA</sequence>
<keyword evidence="3" id="KW-0574">Periplasm</keyword>
<accession>A0ABV6JWL9</accession>